<comment type="caution">
    <text evidence="1">The sequence shown here is derived from an EMBL/GenBank/DDBJ whole genome shotgun (WGS) entry which is preliminary data.</text>
</comment>
<sequence>MVVGEHEEIEAGSANGIGKLSRGTEFRVTRIGFTGQCCFEIDHSDIGGLQYGSNKRVAGIEFAQTGRIAQSSFILRHVHHGIAGNPEGYRVGFCHRRHFA</sequence>
<reference evidence="1" key="1">
    <citation type="submission" date="2019-08" db="EMBL/GenBank/DDBJ databases">
        <authorList>
            <person name="Kucharzyk K."/>
            <person name="Murdoch R.W."/>
            <person name="Higgins S."/>
            <person name="Loffler F."/>
        </authorList>
    </citation>
    <scope>NUCLEOTIDE SEQUENCE</scope>
</reference>
<gene>
    <name evidence="1" type="ORF">SDC9_77053</name>
</gene>
<dbReference type="AlphaFoldDB" id="A0A644YVL8"/>
<name>A0A644YVL8_9ZZZZ</name>
<proteinExistence type="predicted"/>
<protein>
    <submittedName>
        <fullName evidence="1">Uncharacterized protein</fullName>
    </submittedName>
</protein>
<evidence type="ECO:0000313" key="1">
    <source>
        <dbReference type="EMBL" id="MPM30503.1"/>
    </source>
</evidence>
<organism evidence="1">
    <name type="scientific">bioreactor metagenome</name>
    <dbReference type="NCBI Taxonomy" id="1076179"/>
    <lineage>
        <taxon>unclassified sequences</taxon>
        <taxon>metagenomes</taxon>
        <taxon>ecological metagenomes</taxon>
    </lineage>
</organism>
<dbReference type="EMBL" id="VSSQ01005804">
    <property type="protein sequence ID" value="MPM30503.1"/>
    <property type="molecule type" value="Genomic_DNA"/>
</dbReference>
<accession>A0A644YVL8</accession>